<keyword evidence="2" id="KW-0479">Metal-binding</keyword>
<dbReference type="Proteomes" id="UP000599312">
    <property type="component" value="Unassembled WGS sequence"/>
</dbReference>
<dbReference type="GO" id="GO:0043094">
    <property type="term" value="P:metabolic compound salvage"/>
    <property type="evidence" value="ECO:0007669"/>
    <property type="project" value="InterPro"/>
</dbReference>
<dbReference type="PIRSF" id="PIRSF001491">
    <property type="entry name" value="Ppentomutase"/>
    <property type="match status" value="1"/>
</dbReference>
<accession>A0A931FN43</accession>
<dbReference type="GO" id="GO:0009117">
    <property type="term" value="P:nucleotide metabolic process"/>
    <property type="evidence" value="ECO:0007669"/>
    <property type="project" value="InterPro"/>
</dbReference>
<dbReference type="EC" id="5.4.2.7" evidence="5"/>
<name>A0A931FN43_9HYPH</name>
<dbReference type="Gene3D" id="3.30.70.1250">
    <property type="entry name" value="Phosphopentomutase"/>
    <property type="match status" value="1"/>
</dbReference>
<dbReference type="GO" id="GO:0005829">
    <property type="term" value="C:cytosol"/>
    <property type="evidence" value="ECO:0007669"/>
    <property type="project" value="TreeGrafter"/>
</dbReference>
<dbReference type="NCBIfam" id="NF009049">
    <property type="entry name" value="PRK12383.1"/>
    <property type="match status" value="1"/>
</dbReference>
<comment type="similarity">
    <text evidence="1">Belongs to the phosphopentomutase family.</text>
</comment>
<dbReference type="PANTHER" id="PTHR21110:SF0">
    <property type="entry name" value="PHOSPHOPENTOMUTASE"/>
    <property type="match status" value="1"/>
</dbReference>
<evidence type="ECO:0000256" key="1">
    <source>
        <dbReference type="ARBA" id="ARBA00010373"/>
    </source>
</evidence>
<feature type="domain" description="Metalloenzyme" evidence="4">
    <location>
        <begin position="10"/>
        <end position="395"/>
    </location>
</feature>
<dbReference type="InterPro" id="IPR010045">
    <property type="entry name" value="DeoB"/>
</dbReference>
<proteinExistence type="inferred from homology"/>
<comment type="caution">
    <text evidence="5">The sequence shown here is derived from an EMBL/GenBank/DDBJ whole genome shotgun (WGS) entry which is preliminary data.</text>
</comment>
<dbReference type="SUPFAM" id="SSF53649">
    <property type="entry name" value="Alkaline phosphatase-like"/>
    <property type="match status" value="1"/>
</dbReference>
<gene>
    <name evidence="5" type="ORF">I2H38_00880</name>
</gene>
<sequence>MQTEKPQFDRVIILVLDALGLGAMPDVHLVRPNDVGSNTLKHVVRAAGGLSLPNLERLGLGTVAPDSGLRVEPNPISVHSVFSLGYKGADTYLGHQVIMGSRVPDVPEELFEVVRDDVAAALRRHGHHVEPAGDGLAALFVDGRMICGDNLESDPLQTYHCVGSIDDQPYEEIVAVGEILRSVARVRRVVAMGGYGFNAADIRRCTERRPTGQCGVNNVALGLYTSNYVVRHLTSGTKPDVQIPTILKKAGFEVELIGKVADVITCQGAHKEPHVLTQPVLDATYASLARVKRGLIAINIQETDLAGHDESAERYAACLRMSDEGIGRMMDMLGPRDLLIVTGDHGNDPTIGHDKHTREFTPLLVWNPHIKPRGIFMRESLADIAATIADIFDVEAPEIGTSFLDEIQLS</sequence>
<evidence type="ECO:0000256" key="3">
    <source>
        <dbReference type="ARBA" id="ARBA00023211"/>
    </source>
</evidence>
<dbReference type="EMBL" id="JADQDO010000001">
    <property type="protein sequence ID" value="MBF9231922.1"/>
    <property type="molecule type" value="Genomic_DNA"/>
</dbReference>
<evidence type="ECO:0000313" key="5">
    <source>
        <dbReference type="EMBL" id="MBF9231922.1"/>
    </source>
</evidence>
<evidence type="ECO:0000259" key="4">
    <source>
        <dbReference type="Pfam" id="PF01676"/>
    </source>
</evidence>
<keyword evidence="3" id="KW-0464">Manganese</keyword>
<dbReference type="GO" id="GO:0000287">
    <property type="term" value="F:magnesium ion binding"/>
    <property type="evidence" value="ECO:0007669"/>
    <property type="project" value="InterPro"/>
</dbReference>
<dbReference type="InterPro" id="IPR024052">
    <property type="entry name" value="Phosphopentomutase_DeoB_cap_sf"/>
</dbReference>
<dbReference type="CDD" id="cd16009">
    <property type="entry name" value="PPM"/>
    <property type="match status" value="1"/>
</dbReference>
<dbReference type="AlphaFoldDB" id="A0A931FN43"/>
<dbReference type="PANTHER" id="PTHR21110">
    <property type="entry name" value="PHOSPHOPENTOMUTASE"/>
    <property type="match status" value="1"/>
</dbReference>
<reference evidence="5" key="1">
    <citation type="submission" date="2020-11" db="EMBL/GenBank/DDBJ databases">
        <authorList>
            <person name="Kim M.K."/>
        </authorList>
    </citation>
    <scope>NUCLEOTIDE SEQUENCE</scope>
    <source>
        <strain evidence="5">BT350</strain>
    </source>
</reference>
<dbReference type="InterPro" id="IPR006124">
    <property type="entry name" value="Metalloenzyme"/>
</dbReference>
<dbReference type="Pfam" id="PF01676">
    <property type="entry name" value="Metalloenzyme"/>
    <property type="match status" value="1"/>
</dbReference>
<dbReference type="Gene3D" id="3.40.720.10">
    <property type="entry name" value="Alkaline Phosphatase, subunit A"/>
    <property type="match status" value="1"/>
</dbReference>
<dbReference type="InterPro" id="IPR017850">
    <property type="entry name" value="Alkaline_phosphatase_core_sf"/>
</dbReference>
<keyword evidence="5" id="KW-0413">Isomerase</keyword>
<dbReference type="RefSeq" id="WP_196269914.1">
    <property type="nucleotide sequence ID" value="NZ_JADQDO010000001.1"/>
</dbReference>
<keyword evidence="6" id="KW-1185">Reference proteome</keyword>
<organism evidence="5 6">
    <name type="scientific">Microvirga alba</name>
    <dbReference type="NCBI Taxonomy" id="2791025"/>
    <lineage>
        <taxon>Bacteria</taxon>
        <taxon>Pseudomonadati</taxon>
        <taxon>Pseudomonadota</taxon>
        <taxon>Alphaproteobacteria</taxon>
        <taxon>Hyphomicrobiales</taxon>
        <taxon>Methylobacteriaceae</taxon>
        <taxon>Microvirga</taxon>
    </lineage>
</organism>
<evidence type="ECO:0000313" key="6">
    <source>
        <dbReference type="Proteomes" id="UP000599312"/>
    </source>
</evidence>
<evidence type="ECO:0000256" key="2">
    <source>
        <dbReference type="ARBA" id="ARBA00022723"/>
    </source>
</evidence>
<dbReference type="GO" id="GO:0008973">
    <property type="term" value="F:phosphopentomutase activity"/>
    <property type="evidence" value="ECO:0007669"/>
    <property type="project" value="UniProtKB-EC"/>
</dbReference>
<protein>
    <submittedName>
        <fullName evidence="5">Phosphopentomutase</fullName>
        <ecNumber evidence="5">5.4.2.7</ecNumber>
    </submittedName>
</protein>